<evidence type="ECO:0000313" key="2">
    <source>
        <dbReference type="EMBL" id="MFD0918986.1"/>
    </source>
</evidence>
<accession>A0ABW3FQC5</accession>
<dbReference type="EMBL" id="JBHTIW010000002">
    <property type="protein sequence ID" value="MFD0918986.1"/>
    <property type="molecule type" value="Genomic_DNA"/>
</dbReference>
<gene>
    <name evidence="2" type="ORF">ACFQ16_04440</name>
</gene>
<dbReference type="RefSeq" id="WP_263250811.1">
    <property type="nucleotide sequence ID" value="NZ_BAABLT010000033.1"/>
</dbReference>
<dbReference type="InterPro" id="IPR012551">
    <property type="entry name" value="DUF1707_SHOCT-like"/>
</dbReference>
<reference evidence="3" key="1">
    <citation type="journal article" date="2019" name="Int. J. Syst. Evol. Microbiol.">
        <title>The Global Catalogue of Microorganisms (GCM) 10K type strain sequencing project: providing services to taxonomists for standard genome sequencing and annotation.</title>
        <authorList>
            <consortium name="The Broad Institute Genomics Platform"/>
            <consortium name="The Broad Institute Genome Sequencing Center for Infectious Disease"/>
            <person name="Wu L."/>
            <person name="Ma J."/>
        </authorList>
    </citation>
    <scope>NUCLEOTIDE SEQUENCE [LARGE SCALE GENOMIC DNA]</scope>
    <source>
        <strain evidence="3">CCUG 56401</strain>
    </source>
</reference>
<proteinExistence type="predicted"/>
<sequence length="196" mass="21436">MGEGPRDPGDMRVSDAERRHVADQLQQAMAKGQLTPTEFTERTDQALASRTRRELDAVISDLAVQPPPYTGAVAAGSAEPVELRANFGSVKRKGRWQVPRALLLRGRMTSYELDFSEAENPHPVVEVELDVSGGSVEVRLPEGAGVDTDGVEVTLGNVEDHRRDAPAHGSPHFVFSGALRFGSLEVRGPRRKWFGR</sequence>
<name>A0ABW3FQC5_9PSEU</name>
<dbReference type="Proteomes" id="UP001597018">
    <property type="component" value="Unassembled WGS sequence"/>
</dbReference>
<comment type="caution">
    <text evidence="2">The sequence shown here is derived from an EMBL/GenBank/DDBJ whole genome shotgun (WGS) entry which is preliminary data.</text>
</comment>
<dbReference type="PANTHER" id="PTHR40763">
    <property type="entry name" value="MEMBRANE PROTEIN-RELATED"/>
    <property type="match status" value="1"/>
</dbReference>
<evidence type="ECO:0000259" key="1">
    <source>
        <dbReference type="Pfam" id="PF08044"/>
    </source>
</evidence>
<feature type="domain" description="DUF1707" evidence="1">
    <location>
        <begin position="11"/>
        <end position="62"/>
    </location>
</feature>
<dbReference type="PANTHER" id="PTHR40763:SF5">
    <property type="entry name" value="MEMBRANE PROTEIN"/>
    <property type="match status" value="1"/>
</dbReference>
<organism evidence="2 3">
    <name type="scientific">Saccharopolyspora rosea</name>
    <dbReference type="NCBI Taxonomy" id="524884"/>
    <lineage>
        <taxon>Bacteria</taxon>
        <taxon>Bacillati</taxon>
        <taxon>Actinomycetota</taxon>
        <taxon>Actinomycetes</taxon>
        <taxon>Pseudonocardiales</taxon>
        <taxon>Pseudonocardiaceae</taxon>
        <taxon>Saccharopolyspora</taxon>
    </lineage>
</organism>
<dbReference type="Pfam" id="PF08044">
    <property type="entry name" value="DUF1707"/>
    <property type="match status" value="1"/>
</dbReference>
<protein>
    <submittedName>
        <fullName evidence="2">DUF1707 domain-containing protein</fullName>
    </submittedName>
</protein>
<keyword evidence="3" id="KW-1185">Reference proteome</keyword>
<evidence type="ECO:0000313" key="3">
    <source>
        <dbReference type="Proteomes" id="UP001597018"/>
    </source>
</evidence>